<dbReference type="AlphaFoldDB" id="A0A370KAG3"/>
<feature type="transmembrane region" description="Helical" evidence="1">
    <location>
        <begin position="9"/>
        <end position="32"/>
    </location>
</feature>
<feature type="transmembrane region" description="Helical" evidence="1">
    <location>
        <begin position="176"/>
        <end position="197"/>
    </location>
</feature>
<evidence type="ECO:0000313" key="2">
    <source>
        <dbReference type="EMBL" id="RDI99030.1"/>
    </source>
</evidence>
<keyword evidence="1" id="KW-0812">Transmembrane</keyword>
<proteinExistence type="predicted"/>
<feature type="transmembrane region" description="Helical" evidence="1">
    <location>
        <begin position="44"/>
        <end position="62"/>
    </location>
</feature>
<dbReference type="EMBL" id="QQSY01000002">
    <property type="protein sequence ID" value="RDI99030.1"/>
    <property type="molecule type" value="Genomic_DNA"/>
</dbReference>
<organism evidence="2 3">
    <name type="scientific">Dyella solisilvae</name>
    <dbReference type="NCBI Taxonomy" id="1920168"/>
    <lineage>
        <taxon>Bacteria</taxon>
        <taxon>Pseudomonadati</taxon>
        <taxon>Pseudomonadota</taxon>
        <taxon>Gammaproteobacteria</taxon>
        <taxon>Lysobacterales</taxon>
        <taxon>Rhodanobacteraceae</taxon>
        <taxon>Dyella</taxon>
    </lineage>
</organism>
<evidence type="ECO:0000256" key="1">
    <source>
        <dbReference type="SAM" id="Phobius"/>
    </source>
</evidence>
<comment type="caution">
    <text evidence="2">The sequence shown here is derived from an EMBL/GenBank/DDBJ whole genome shotgun (WGS) entry which is preliminary data.</text>
</comment>
<feature type="transmembrane region" description="Helical" evidence="1">
    <location>
        <begin position="69"/>
        <end position="90"/>
    </location>
</feature>
<reference evidence="2 3" key="1">
    <citation type="submission" date="2018-07" db="EMBL/GenBank/DDBJ databases">
        <title>Dyella solisilvae sp. nov., isolated from the pine and broad-leaved mixed forest soil.</title>
        <authorList>
            <person name="Gao Z."/>
            <person name="Qiu L."/>
        </authorList>
    </citation>
    <scope>NUCLEOTIDE SEQUENCE [LARGE SCALE GENOMIC DNA]</scope>
    <source>
        <strain evidence="2 3">DHG54</strain>
    </source>
</reference>
<protein>
    <submittedName>
        <fullName evidence="2">DoxX family protein</fullName>
    </submittedName>
</protein>
<gene>
    <name evidence="2" type="ORF">DVT68_11105</name>
</gene>
<accession>A0A370KAG3</accession>
<dbReference type="Proteomes" id="UP000254711">
    <property type="component" value="Unassembled WGS sequence"/>
</dbReference>
<keyword evidence="1" id="KW-0472">Membrane</keyword>
<feature type="transmembrane region" description="Helical" evidence="1">
    <location>
        <begin position="209"/>
        <end position="227"/>
    </location>
</feature>
<sequence length="267" mass="28719">MRIASVGHAVFAATMIAVGMLGLIHGDFAAIWQGVPKDLPARQGLAYLCNLIAILSGFGLLWRPTAASAARVLLAWLVLWLLLVRVPGIFRAPTSQDALSGWGETAVIVAGAWALYARFATDWDRQHLRFATGEKGLRIARVLYGLAMLPFGAAHFRYLNETAALVPAWLPAHRAWAFGTGCAYIAAGAAVLTGLCARLAAVLSAWQMGMFTLLVWIPVVAAGPNAFQWSETVISWTLTGAAWVVADSYRGMPWLATGKRQDGNQSE</sequence>
<feature type="transmembrane region" description="Helical" evidence="1">
    <location>
        <begin position="102"/>
        <end position="119"/>
    </location>
</feature>
<keyword evidence="1" id="KW-1133">Transmembrane helix</keyword>
<evidence type="ECO:0000313" key="3">
    <source>
        <dbReference type="Proteomes" id="UP000254711"/>
    </source>
</evidence>
<feature type="transmembrane region" description="Helical" evidence="1">
    <location>
        <begin position="139"/>
        <end position="156"/>
    </location>
</feature>
<keyword evidence="3" id="KW-1185">Reference proteome</keyword>
<name>A0A370KAG3_9GAMM</name>